<proteinExistence type="predicted"/>
<keyword evidence="3" id="KW-1185">Reference proteome</keyword>
<feature type="chain" id="PRO_5047277423" evidence="1">
    <location>
        <begin position="37"/>
        <end position="132"/>
    </location>
</feature>
<dbReference type="Proteomes" id="UP001500984">
    <property type="component" value="Unassembled WGS sequence"/>
</dbReference>
<name>A0ABN2X1D0_9MICO</name>
<accession>A0ABN2X1D0</accession>
<feature type="signal peptide" evidence="1">
    <location>
        <begin position="1"/>
        <end position="36"/>
    </location>
</feature>
<dbReference type="EMBL" id="BAAAPZ010000011">
    <property type="protein sequence ID" value="GAA2101799.1"/>
    <property type="molecule type" value="Genomic_DNA"/>
</dbReference>
<organism evidence="2 3">
    <name type="scientific">Brevibacterium salitolerans</name>
    <dbReference type="NCBI Taxonomy" id="1403566"/>
    <lineage>
        <taxon>Bacteria</taxon>
        <taxon>Bacillati</taxon>
        <taxon>Actinomycetota</taxon>
        <taxon>Actinomycetes</taxon>
        <taxon>Micrococcales</taxon>
        <taxon>Brevibacteriaceae</taxon>
        <taxon>Brevibacterium</taxon>
    </lineage>
</organism>
<protein>
    <submittedName>
        <fullName evidence="2">Uncharacterized protein</fullName>
    </submittedName>
</protein>
<evidence type="ECO:0000313" key="2">
    <source>
        <dbReference type="EMBL" id="GAA2101799.1"/>
    </source>
</evidence>
<reference evidence="2 3" key="1">
    <citation type="journal article" date="2019" name="Int. J. Syst. Evol. Microbiol.">
        <title>The Global Catalogue of Microorganisms (GCM) 10K type strain sequencing project: providing services to taxonomists for standard genome sequencing and annotation.</title>
        <authorList>
            <consortium name="The Broad Institute Genomics Platform"/>
            <consortium name="The Broad Institute Genome Sequencing Center for Infectious Disease"/>
            <person name="Wu L."/>
            <person name="Ma J."/>
        </authorList>
    </citation>
    <scope>NUCLEOTIDE SEQUENCE [LARGE SCALE GENOMIC DNA]</scope>
    <source>
        <strain evidence="2 3">JCM 15900</strain>
    </source>
</reference>
<keyword evidence="1" id="KW-0732">Signal</keyword>
<evidence type="ECO:0000256" key="1">
    <source>
        <dbReference type="SAM" id="SignalP"/>
    </source>
</evidence>
<evidence type="ECO:0000313" key="3">
    <source>
        <dbReference type="Proteomes" id="UP001500984"/>
    </source>
</evidence>
<comment type="caution">
    <text evidence="2">The sequence shown here is derived from an EMBL/GenBank/DDBJ whole genome shotgun (WGS) entry which is preliminary data.</text>
</comment>
<sequence length="132" mass="13801">MSTQHPPPKHGGQRSRLKRVASALGTLALASGALTATSVMTAAPAAAVTQNGYVFNDAWTMTGDNVTTQYSPTNGGASYHSAETLLPSRLGGVEVEASFAENSDRSPLDIRVRQRHEPGCVPCHGGELPRCA</sequence>
<gene>
    <name evidence="2" type="ORF">GCM10009823_24790</name>
</gene>